<evidence type="ECO:0000313" key="3">
    <source>
        <dbReference type="Proteomes" id="UP001239267"/>
    </source>
</evidence>
<comment type="caution">
    <text evidence="2">The sequence shown here is derived from an EMBL/GenBank/DDBJ whole genome shotgun (WGS) entry which is preliminary data.</text>
</comment>
<reference evidence="2 3" key="1">
    <citation type="submission" date="2023-07" db="EMBL/GenBank/DDBJ databases">
        <title>Sorghum-associated microbial communities from plants grown in Nebraska, USA.</title>
        <authorList>
            <person name="Schachtman D."/>
        </authorList>
    </citation>
    <scope>NUCLEOTIDE SEQUENCE [LARGE SCALE GENOMIC DNA]</scope>
    <source>
        <strain evidence="2 3">DS1001</strain>
    </source>
</reference>
<gene>
    <name evidence="2" type="ORF">J2T23_001260</name>
</gene>
<feature type="region of interest" description="Disordered" evidence="1">
    <location>
        <begin position="1"/>
        <end position="82"/>
    </location>
</feature>
<dbReference type="EMBL" id="JAUSTB010000003">
    <property type="protein sequence ID" value="MDQ0145370.1"/>
    <property type="molecule type" value="Genomic_DNA"/>
</dbReference>
<protein>
    <recommendedName>
        <fullName evidence="4">DUF3073 family protein</fullName>
    </recommendedName>
</protein>
<evidence type="ECO:0008006" key="4">
    <source>
        <dbReference type="Google" id="ProtNLM"/>
    </source>
</evidence>
<sequence length="106" mass="11621">MYDKLTKHSGASPIAKVTTSGPSTKGGHAMGRGRQKAKATKQARDIKYYSPNTDYSALQRELTGPGSRSTSHYSSEPVEPDYSAYVDKYADDLDDDDDEVDSRRIG</sequence>
<dbReference type="Proteomes" id="UP001239267">
    <property type="component" value="Unassembled WGS sequence"/>
</dbReference>
<proteinExistence type="predicted"/>
<dbReference type="AlphaFoldDB" id="A0AAJ1SQQ5"/>
<organism evidence="2 3">
    <name type="scientific">Pseudarthrobacter niigatensis</name>
    <dbReference type="NCBI Taxonomy" id="369935"/>
    <lineage>
        <taxon>Bacteria</taxon>
        <taxon>Bacillati</taxon>
        <taxon>Actinomycetota</taxon>
        <taxon>Actinomycetes</taxon>
        <taxon>Micrococcales</taxon>
        <taxon>Micrococcaceae</taxon>
        <taxon>Pseudarthrobacter</taxon>
    </lineage>
</organism>
<dbReference type="InterPro" id="IPR021426">
    <property type="entry name" value="DUF3073"/>
</dbReference>
<evidence type="ECO:0000256" key="1">
    <source>
        <dbReference type="SAM" id="MobiDB-lite"/>
    </source>
</evidence>
<feature type="compositionally biased region" description="Basic residues" evidence="1">
    <location>
        <begin position="31"/>
        <end position="41"/>
    </location>
</feature>
<keyword evidence="3" id="KW-1185">Reference proteome</keyword>
<dbReference type="Pfam" id="PF11273">
    <property type="entry name" value="DUF3073"/>
    <property type="match status" value="1"/>
</dbReference>
<accession>A0AAJ1SQQ5</accession>
<evidence type="ECO:0000313" key="2">
    <source>
        <dbReference type="EMBL" id="MDQ0145370.1"/>
    </source>
</evidence>
<name>A0AAJ1SQQ5_9MICC</name>